<dbReference type="GO" id="GO:0005524">
    <property type="term" value="F:ATP binding"/>
    <property type="evidence" value="ECO:0007669"/>
    <property type="project" value="UniProtKB-KW"/>
</dbReference>
<keyword evidence="4" id="KW-0547">Nucleotide-binding</keyword>
<dbReference type="InterPro" id="IPR008271">
    <property type="entry name" value="Ser/Thr_kinase_AS"/>
</dbReference>
<dbReference type="FunFam" id="1.10.510.10:FF:000380">
    <property type="entry name" value="Serine/threonine-protein kinase ppk15"/>
    <property type="match status" value="1"/>
</dbReference>
<dbReference type="Gene3D" id="3.30.200.20">
    <property type="entry name" value="Phosphorylase Kinase, domain 1"/>
    <property type="match status" value="1"/>
</dbReference>
<dbReference type="OrthoDB" id="9332038at2759"/>
<gene>
    <name evidence="8" type="ORF">ZOSMA_114G00700</name>
</gene>
<dbReference type="Pfam" id="PF00069">
    <property type="entry name" value="Pkinase"/>
    <property type="match status" value="1"/>
</dbReference>
<proteinExistence type="predicted"/>
<dbReference type="FunFam" id="3.30.200.20:FF:000216">
    <property type="entry name" value="Putative serine/threonine-protein kinase dyrk2"/>
    <property type="match status" value="1"/>
</dbReference>
<evidence type="ECO:0000256" key="1">
    <source>
        <dbReference type="ARBA" id="ARBA00022527"/>
    </source>
</evidence>
<dbReference type="SUPFAM" id="SSF56112">
    <property type="entry name" value="Protein kinase-like (PK-like)"/>
    <property type="match status" value="1"/>
</dbReference>
<organism evidence="8 9">
    <name type="scientific">Zostera marina</name>
    <name type="common">Eelgrass</name>
    <dbReference type="NCBI Taxonomy" id="29655"/>
    <lineage>
        <taxon>Eukaryota</taxon>
        <taxon>Viridiplantae</taxon>
        <taxon>Streptophyta</taxon>
        <taxon>Embryophyta</taxon>
        <taxon>Tracheophyta</taxon>
        <taxon>Spermatophyta</taxon>
        <taxon>Magnoliopsida</taxon>
        <taxon>Liliopsida</taxon>
        <taxon>Zosteraceae</taxon>
        <taxon>Zostera</taxon>
    </lineage>
</organism>
<sequence>MAEEMEKVKEVLQFLTRNGFYKAALSLSEDIVARRGFIDWWNLGLDPILPPVRIEVGRSKPSDDDSGVRRGNSLDSLSEDEFLSIECSSTMEDDIKHANQSGRWPSVGKADLLGSTSEFSTARDCNFSSMFNGVNWYDENFCGCLHDSFQMPTDSFVSRSNDNFSMTMQSDHMYGKEKNSEFTSKKGICCCLRMSEAEGLCEMKAPRKSSEFISLSQSSQCKTPITFENEGEVTKTINRDSVQSDHSDCKLNSREDLTNRHVKPLERDLHILPLCSTHKSEIGGPEDGFLKNVLSDFSFHKEEQDLDSDTLEKDRHMLHFSLIGSSAHVNVEESFELKDKGEMVSHAHSEEYVLDENDDSDDDNANPICKANDADYEIFELRIVHGKNRTGFEENKDLPIVLNSVIAGRYCVTEYLGSATFSNVVQASDLVTGMNVCLKIIKNNKDFFDQSLDEIKLLRLVNKYDTADEHHILRLYDYFYHQEHLFLVCEVLKENLYEYQKYIQESDEELYYTLPRIQSIAKQCLNALEYLHNLGIIHCDLKPENIMIKSYSRCEIKIIDLGSSCFQTDNLTFYVQSRSYRAPEVILGVPYNQKIDIWSLGCILAELFTGEVLFPNISVATLLARMIGVLGPFDMEILNMGLETHKYFTDKWDIFDKNEETDQVEYIIPEKSSLVQHLNFPDGQDLLFTDFLTCLLQTNPEKRPTAAEALEHPWLIKTYQ</sequence>
<evidence type="ECO:0000313" key="8">
    <source>
        <dbReference type="EMBL" id="KMZ75473.1"/>
    </source>
</evidence>
<dbReference type="AlphaFoldDB" id="A0A0K9Q2H2"/>
<dbReference type="Proteomes" id="UP000036987">
    <property type="component" value="Unassembled WGS sequence"/>
</dbReference>
<evidence type="ECO:0000256" key="4">
    <source>
        <dbReference type="ARBA" id="ARBA00022741"/>
    </source>
</evidence>
<protein>
    <recommendedName>
        <fullName evidence="7">Protein kinase domain-containing protein</fullName>
    </recommendedName>
</protein>
<dbReference type="PANTHER" id="PTHR24058">
    <property type="entry name" value="DUAL SPECIFICITY PROTEIN KINASE"/>
    <property type="match status" value="1"/>
</dbReference>
<evidence type="ECO:0000313" key="9">
    <source>
        <dbReference type="Proteomes" id="UP000036987"/>
    </source>
</evidence>
<dbReference type="InterPro" id="IPR050494">
    <property type="entry name" value="Ser_Thr_dual-spec_kinase"/>
</dbReference>
<dbReference type="PROSITE" id="PS00108">
    <property type="entry name" value="PROTEIN_KINASE_ST"/>
    <property type="match status" value="1"/>
</dbReference>
<dbReference type="GO" id="GO:0004674">
    <property type="term" value="F:protein serine/threonine kinase activity"/>
    <property type="evidence" value="ECO:0000318"/>
    <property type="project" value="GO_Central"/>
</dbReference>
<keyword evidence="6" id="KW-0067">ATP-binding</keyword>
<dbReference type="SMART" id="SM00220">
    <property type="entry name" value="S_TKc"/>
    <property type="match status" value="1"/>
</dbReference>
<evidence type="ECO:0000259" key="7">
    <source>
        <dbReference type="PROSITE" id="PS50011"/>
    </source>
</evidence>
<evidence type="ECO:0000256" key="3">
    <source>
        <dbReference type="ARBA" id="ARBA00022679"/>
    </source>
</evidence>
<dbReference type="STRING" id="29655.A0A0K9Q2H2"/>
<keyword evidence="9" id="KW-1185">Reference proteome</keyword>
<reference evidence="9" key="1">
    <citation type="journal article" date="2016" name="Nature">
        <title>The genome of the seagrass Zostera marina reveals angiosperm adaptation to the sea.</title>
        <authorList>
            <person name="Olsen J.L."/>
            <person name="Rouze P."/>
            <person name="Verhelst B."/>
            <person name="Lin Y.-C."/>
            <person name="Bayer T."/>
            <person name="Collen J."/>
            <person name="Dattolo E."/>
            <person name="De Paoli E."/>
            <person name="Dittami S."/>
            <person name="Maumus F."/>
            <person name="Michel G."/>
            <person name="Kersting A."/>
            <person name="Lauritano C."/>
            <person name="Lohaus R."/>
            <person name="Toepel M."/>
            <person name="Tonon T."/>
            <person name="Vanneste K."/>
            <person name="Amirebrahimi M."/>
            <person name="Brakel J."/>
            <person name="Bostroem C."/>
            <person name="Chovatia M."/>
            <person name="Grimwood J."/>
            <person name="Jenkins J.W."/>
            <person name="Jueterbock A."/>
            <person name="Mraz A."/>
            <person name="Stam W.T."/>
            <person name="Tice H."/>
            <person name="Bornberg-Bauer E."/>
            <person name="Green P.J."/>
            <person name="Pearson G.A."/>
            <person name="Procaccini G."/>
            <person name="Duarte C.M."/>
            <person name="Schmutz J."/>
            <person name="Reusch T.B.H."/>
            <person name="Van de Peer Y."/>
        </authorList>
    </citation>
    <scope>NUCLEOTIDE SEQUENCE [LARGE SCALE GENOMIC DNA]</scope>
    <source>
        <strain evidence="9">cv. Finnish</strain>
    </source>
</reference>
<dbReference type="InterPro" id="IPR011009">
    <property type="entry name" value="Kinase-like_dom_sf"/>
</dbReference>
<dbReference type="PANTHER" id="PTHR24058:SF113">
    <property type="entry name" value="HYPOTHETICAL SER-THR PROTEIN KINASE"/>
    <property type="match status" value="1"/>
</dbReference>
<evidence type="ECO:0000256" key="5">
    <source>
        <dbReference type="ARBA" id="ARBA00022777"/>
    </source>
</evidence>
<feature type="domain" description="Protein kinase" evidence="7">
    <location>
        <begin position="410"/>
        <end position="715"/>
    </location>
</feature>
<dbReference type="Gene3D" id="1.10.510.10">
    <property type="entry name" value="Transferase(Phosphotransferase) domain 1"/>
    <property type="match status" value="1"/>
</dbReference>
<dbReference type="PROSITE" id="PS50011">
    <property type="entry name" value="PROTEIN_KINASE_DOM"/>
    <property type="match status" value="1"/>
</dbReference>
<dbReference type="InterPro" id="IPR000719">
    <property type="entry name" value="Prot_kinase_dom"/>
</dbReference>
<evidence type="ECO:0000256" key="2">
    <source>
        <dbReference type="ARBA" id="ARBA00022553"/>
    </source>
</evidence>
<keyword evidence="3" id="KW-0808">Transferase</keyword>
<keyword evidence="1" id="KW-0723">Serine/threonine-protein kinase</keyword>
<keyword evidence="2" id="KW-0597">Phosphoprotein</keyword>
<dbReference type="CDD" id="cd14133">
    <property type="entry name" value="PKc_DYRK_like"/>
    <property type="match status" value="1"/>
</dbReference>
<comment type="caution">
    <text evidence="8">The sequence shown here is derived from an EMBL/GenBank/DDBJ whole genome shotgun (WGS) entry which is preliminary data.</text>
</comment>
<dbReference type="EMBL" id="LFYR01000167">
    <property type="protein sequence ID" value="KMZ75473.1"/>
    <property type="molecule type" value="Genomic_DNA"/>
</dbReference>
<evidence type="ECO:0000256" key="6">
    <source>
        <dbReference type="ARBA" id="ARBA00022840"/>
    </source>
</evidence>
<accession>A0A0K9Q2H2</accession>
<name>A0A0K9Q2H2_ZOSMR</name>
<keyword evidence="5" id="KW-0418">Kinase</keyword>